<gene>
    <name evidence="2" type="ORF">Ciccas_013423</name>
</gene>
<evidence type="ECO:0000313" key="3">
    <source>
        <dbReference type="Proteomes" id="UP001626550"/>
    </source>
</evidence>
<evidence type="ECO:0000313" key="2">
    <source>
        <dbReference type="EMBL" id="KAL3308050.1"/>
    </source>
</evidence>
<proteinExistence type="predicted"/>
<comment type="caution">
    <text evidence="2">The sequence shown here is derived from an EMBL/GenBank/DDBJ whole genome shotgun (WGS) entry which is preliminary data.</text>
</comment>
<feature type="region of interest" description="Disordered" evidence="1">
    <location>
        <begin position="670"/>
        <end position="710"/>
    </location>
</feature>
<keyword evidence="3" id="KW-1185">Reference proteome</keyword>
<protein>
    <submittedName>
        <fullName evidence="2">Uncharacterized protein</fullName>
    </submittedName>
</protein>
<reference evidence="2 3" key="1">
    <citation type="submission" date="2024-11" db="EMBL/GenBank/DDBJ databases">
        <title>Adaptive evolution of stress response genes in parasites aligns with host niche diversity.</title>
        <authorList>
            <person name="Hahn C."/>
            <person name="Resl P."/>
        </authorList>
    </citation>
    <scope>NUCLEOTIDE SEQUENCE [LARGE SCALE GENOMIC DNA]</scope>
    <source>
        <strain evidence="2">EGGRZ-B1_66</strain>
        <tissue evidence="2">Body</tissue>
    </source>
</reference>
<feature type="compositionally biased region" description="Basic and acidic residues" evidence="1">
    <location>
        <begin position="670"/>
        <end position="683"/>
    </location>
</feature>
<dbReference type="Proteomes" id="UP001626550">
    <property type="component" value="Unassembled WGS sequence"/>
</dbReference>
<evidence type="ECO:0000256" key="1">
    <source>
        <dbReference type="SAM" id="MobiDB-lite"/>
    </source>
</evidence>
<dbReference type="EMBL" id="JBJKFK010005972">
    <property type="protein sequence ID" value="KAL3308050.1"/>
    <property type="molecule type" value="Genomic_DNA"/>
</dbReference>
<dbReference type="AlphaFoldDB" id="A0ABD2PLR0"/>
<feature type="non-terminal residue" evidence="2">
    <location>
        <position position="809"/>
    </location>
</feature>
<accession>A0ABD2PLR0</accession>
<feature type="compositionally biased region" description="Basic and acidic residues" evidence="1">
    <location>
        <begin position="697"/>
        <end position="710"/>
    </location>
</feature>
<sequence length="809" mass="93187">MQKTYFGQLTQLSHIHLFIDKLLALYAAILNHMPSATTLKYTLENLNTALKNKYSPHGQGCKLLLAANTVLLHFTGQTMIGGNEPDLPKLHIGFFEELLGEFMLVFNNVQKLVVMSTFRGDKESQIEYLFGMSEGGYCDYWALTISETQGMKNTSELPSFENYLNRQLKLLSILELDLENVTFITRIVEFCVLLCIYLVYNGYKDFQFSQDKFQLLKTYFEKASQAVKLPVCMSKLFRLVKKFMVRSDPKQKLKLEGDKIARDARSCISFFLTKFNKYTSLINFFLGHTPCLHKARDTGRLEFKLVMTCSYPLQTETWRVVMSNEGQELEIQFDINDQSEYSECWKSVETLEEKLKLVENLAECYEQRIEHGTLTSNNLRVFENCLKWILLSLIWQMSAAQKQAEVDRLVKTFKSIIDLFNRLIVSYGETSMQGDGFKLQVEKATNFYLSSLIPKPIAAQYHVKWTNMAEELCDNVTLNEGQSVSTMRDYMTKKGLVIQLHDFVKNPKLSDMFTLRNESEFYNVQCKTDEKTNLLSHAPCAQVLKIKTLLEAQVKNLDSKQILTTLILCKVYKSAYFVTLLPQLLERLASFGAVWHRVGKGLFPTTSSDESLMHYESLKEISDKFNLTLCMVADITVGYSKKFLEVNQVESGEALTESILSSAHQEVAKEEESVEVKEERQPENAENVKSNEDEDKEEKKVQPNEHGDWTKNEMVRFTNVPFWEHGTGKISLWEVDVRYKNGLKRVFTFTRLQDFVWNVMATMHKGGVAPVNWRNLQILFDEIADYGKVAKSLDLDSLQELLFLTTLVN</sequence>
<name>A0ABD2PLR0_9PLAT</name>
<organism evidence="2 3">
    <name type="scientific">Cichlidogyrus casuarinus</name>
    <dbReference type="NCBI Taxonomy" id="1844966"/>
    <lineage>
        <taxon>Eukaryota</taxon>
        <taxon>Metazoa</taxon>
        <taxon>Spiralia</taxon>
        <taxon>Lophotrochozoa</taxon>
        <taxon>Platyhelminthes</taxon>
        <taxon>Monogenea</taxon>
        <taxon>Monopisthocotylea</taxon>
        <taxon>Dactylogyridea</taxon>
        <taxon>Ancyrocephalidae</taxon>
        <taxon>Cichlidogyrus</taxon>
    </lineage>
</organism>